<evidence type="ECO:0000259" key="1">
    <source>
        <dbReference type="PROSITE" id="PS50035"/>
    </source>
</evidence>
<keyword evidence="3" id="KW-1185">Reference proteome</keyword>
<dbReference type="CDD" id="cd09176">
    <property type="entry name" value="PLDc_unchar6"/>
    <property type="match status" value="1"/>
</dbReference>
<sequence length="589" mass="63849">MLDLDDTALLLDALRPPRGYELDVAVGTTFTLDLVTLLAVPVSATMTAEQHQPADVLETIRRYADRTIMFCQAGAIGIPSSYRPALTFIEGSVVEIKKPGGGIFHPKVWVVRFSKGDDTTHRVIVLSRNLTFDRALDVMARFDEDGADGPRLDTSELEGLLGGLPRASARKMPAPQRAMLRGLLESLKVARLSLPSPFTSGRTVALKPGPQSVFFAKSCDRALAISPFLTAPATSEFLTTGKSWAGVVSRRSSLDSAASGLRAADKTFRLRDVVVDVQDSLDELVDVTEDVTARPAHRGLHAKAFIQDHARFSTVWMGSANLTDAAMTTNYELMVELTGPRAEVGVDRLLNLKAPKNNLASFVEAYAPDPSSAGSEEVEISDAEHLAYALASSEVHLVLTDLGETFDVELTAVLDVLPEDATVTAHILSLPNDVQAVVRGSAKWGGLTTRHITPFVVLRVELAAKSHSVLVRATMTGDPEGRKESTIALAIRTRDDFLRYLGALLGWNLPFLAGGDGDGERSGGRWGSAKPEDRLLEDLVTTASRAPERFESLESTLRHLESNPELAGLTPPEFRQLWDAVRSARKGRR</sequence>
<protein>
    <submittedName>
        <fullName evidence="2">Phospholipase D family protein</fullName>
    </submittedName>
</protein>
<dbReference type="PROSITE" id="PS50035">
    <property type="entry name" value="PLD"/>
    <property type="match status" value="1"/>
</dbReference>
<dbReference type="InterPro" id="IPR001736">
    <property type="entry name" value="PLipase_D/transphosphatidylase"/>
</dbReference>
<reference evidence="2 3" key="1">
    <citation type="submission" date="2022-08" db="EMBL/GenBank/DDBJ databases">
        <title>novel species in genus Aeromicrobium.</title>
        <authorList>
            <person name="Ye L."/>
        </authorList>
    </citation>
    <scope>NUCLEOTIDE SEQUENCE [LARGE SCALE GENOMIC DNA]</scope>
    <source>
        <strain evidence="3">zg-Y1379</strain>
    </source>
</reference>
<dbReference type="Proteomes" id="UP001316184">
    <property type="component" value="Chromosome"/>
</dbReference>
<feature type="domain" description="PLD phosphodiesterase" evidence="1">
    <location>
        <begin position="296"/>
        <end position="326"/>
    </location>
</feature>
<dbReference type="SUPFAM" id="SSF56024">
    <property type="entry name" value="Phospholipase D/nuclease"/>
    <property type="match status" value="1"/>
</dbReference>
<dbReference type="RefSeq" id="WP_232399879.1">
    <property type="nucleotide sequence ID" value="NZ_CP102173.1"/>
</dbReference>
<dbReference type="InterPro" id="IPR059166">
    <property type="entry name" value="PLD-like_cat"/>
</dbReference>
<name>A0ABY5M5W8_9ACTN</name>
<dbReference type="Gene3D" id="3.30.870.10">
    <property type="entry name" value="Endonuclease Chain A"/>
    <property type="match status" value="1"/>
</dbReference>
<gene>
    <name evidence="2" type="ORF">NQV15_10880</name>
</gene>
<organism evidence="2 3">
    <name type="scientific">Aeromicrobium wangtongii</name>
    <dbReference type="NCBI Taxonomy" id="2969247"/>
    <lineage>
        <taxon>Bacteria</taxon>
        <taxon>Bacillati</taxon>
        <taxon>Actinomycetota</taxon>
        <taxon>Actinomycetes</taxon>
        <taxon>Propionibacteriales</taxon>
        <taxon>Nocardioidaceae</taxon>
        <taxon>Aeromicrobium</taxon>
    </lineage>
</organism>
<dbReference type="EMBL" id="CP102173">
    <property type="protein sequence ID" value="UUP12359.1"/>
    <property type="molecule type" value="Genomic_DNA"/>
</dbReference>
<accession>A0ABY5M5W8</accession>
<evidence type="ECO:0000313" key="2">
    <source>
        <dbReference type="EMBL" id="UUP12359.1"/>
    </source>
</evidence>
<proteinExistence type="predicted"/>
<evidence type="ECO:0000313" key="3">
    <source>
        <dbReference type="Proteomes" id="UP001316184"/>
    </source>
</evidence>